<evidence type="ECO:0000313" key="2">
    <source>
        <dbReference type="EMBL" id="AXG22422.1"/>
    </source>
</evidence>
<dbReference type="GO" id="GO:0004315">
    <property type="term" value="F:3-oxoacyl-[acyl-carrier-protein] synthase activity"/>
    <property type="evidence" value="ECO:0007669"/>
    <property type="project" value="InterPro"/>
</dbReference>
<dbReference type="GO" id="GO:0006633">
    <property type="term" value="P:fatty acid biosynthetic process"/>
    <property type="evidence" value="ECO:0007669"/>
    <property type="project" value="InterPro"/>
</dbReference>
<dbReference type="SUPFAM" id="SSF53901">
    <property type="entry name" value="Thiolase-like"/>
    <property type="match status" value="1"/>
</dbReference>
<reference evidence="2" key="1">
    <citation type="submission" date="2018-06" db="EMBL/GenBank/DDBJ databases">
        <title>Enzyme-Catalysed Bifurcated [4+2] and [4+6] Pericyclic Reactions in Streptoseomycin Biosynthesis.</title>
        <authorList>
            <person name="Wang K.B."/>
            <person name="Zhang B."/>
            <person name="Wang W."/>
            <person name="Ge H.M."/>
        </authorList>
    </citation>
    <scope>NUCLEOTIDE SEQUENCE</scope>
    <source>
        <strain evidence="2">ATCC 31306</strain>
    </source>
</reference>
<evidence type="ECO:0000259" key="1">
    <source>
        <dbReference type="Pfam" id="PF08545"/>
    </source>
</evidence>
<dbReference type="InterPro" id="IPR013751">
    <property type="entry name" value="ACP_syn_III_N"/>
</dbReference>
<dbReference type="GO" id="GO:0044550">
    <property type="term" value="P:secondary metabolite biosynthetic process"/>
    <property type="evidence" value="ECO:0007669"/>
    <property type="project" value="TreeGrafter"/>
</dbReference>
<feature type="domain" description="Beta-ketoacyl-[acyl-carrier-protein] synthase III N-terminal" evidence="1">
    <location>
        <begin position="98"/>
        <end position="170"/>
    </location>
</feature>
<accession>A0A3S7PZK4</accession>
<dbReference type="AlphaFoldDB" id="A0A3S7PZK4"/>
<dbReference type="PANTHER" id="PTHR34069:SF2">
    <property type="entry name" value="BETA-KETOACYL-[ACYL-CARRIER-PROTEIN] SYNTHASE III"/>
    <property type="match status" value="1"/>
</dbReference>
<organism evidence="2">
    <name type="scientific">Nocardia argentinensis</name>
    <dbReference type="NCBI Taxonomy" id="1311812"/>
    <lineage>
        <taxon>Bacteria</taxon>
        <taxon>Bacillati</taxon>
        <taxon>Actinomycetota</taxon>
        <taxon>Actinomycetes</taxon>
        <taxon>Mycobacteriales</taxon>
        <taxon>Nocardiaceae</taxon>
        <taxon>Nocardia</taxon>
    </lineage>
</organism>
<proteinExistence type="predicted"/>
<protein>
    <submittedName>
        <fullName evidence="2">Keto-acyl ACP-synthase</fullName>
    </submittedName>
</protein>
<dbReference type="Pfam" id="PF08545">
    <property type="entry name" value="ACP_syn_III"/>
    <property type="match status" value="1"/>
</dbReference>
<dbReference type="InterPro" id="IPR016039">
    <property type="entry name" value="Thiolase-like"/>
</dbReference>
<gene>
    <name evidence="2" type="primary">ngnN2</name>
</gene>
<sequence>MLPPEVQAAEALAAGVWTKRDAIDTEQLAVTVAQDDQYSPDLAVEAARLALGRAGRSSANIALALHCMMLTPGGRLWHGAPYVHRRLGAPTGRCLASDLDAGCDGMLVGLELACAYLDARAEDDLALITAGDCWRAHEVDRWRTSNNPFGDGAAAAVVSRAGGFARIAGIASFSDPELEPIGRGMNPFSPEREQLTGPVYLRTRHEEIVDGERIWKSVADDVRGVVSSATGEAGISLSDIDYVVCPFLGKQLTTMQFLEPLSLDLSITPWEFSRRVGHIGPADPMAGLDYLVNTERVSWRYILLLAHGLGGTTTAVVLESTGSGQ</sequence>
<dbReference type="CDD" id="cd00827">
    <property type="entry name" value="init_cond_enzymes"/>
    <property type="match status" value="1"/>
</dbReference>
<dbReference type="EMBL" id="MH544245">
    <property type="protein sequence ID" value="AXG22422.1"/>
    <property type="molecule type" value="Genomic_DNA"/>
</dbReference>
<dbReference type="PANTHER" id="PTHR34069">
    <property type="entry name" value="3-OXOACYL-[ACYL-CARRIER-PROTEIN] SYNTHASE 3"/>
    <property type="match status" value="1"/>
</dbReference>
<dbReference type="Gene3D" id="3.40.47.10">
    <property type="match status" value="2"/>
</dbReference>
<name>A0A3S7PZK4_9NOCA</name>